<evidence type="ECO:0000313" key="12">
    <source>
        <dbReference type="WBParaSite" id="ALUE_0000725401-mRNA-1"/>
    </source>
</evidence>
<evidence type="ECO:0000313" key="11">
    <source>
        <dbReference type="Proteomes" id="UP000036681"/>
    </source>
</evidence>
<protein>
    <submittedName>
        <fullName evidence="12">Potassium channel domain-containing protein</fullName>
    </submittedName>
</protein>
<keyword evidence="3 8" id="KW-0812">Transmembrane</keyword>
<dbReference type="PANTHER" id="PTHR11003:SF337">
    <property type="entry name" value="POTASSIUM CHANNEL DOMAIN-CONTAINING PROTEIN"/>
    <property type="match status" value="1"/>
</dbReference>
<dbReference type="SUPFAM" id="SSF81324">
    <property type="entry name" value="Voltage-gated potassium channels"/>
    <property type="match status" value="2"/>
</dbReference>
<keyword evidence="11" id="KW-1185">Reference proteome</keyword>
<dbReference type="PANTHER" id="PTHR11003">
    <property type="entry name" value="POTASSIUM CHANNEL, SUBFAMILY K"/>
    <property type="match status" value="1"/>
</dbReference>
<evidence type="ECO:0000256" key="1">
    <source>
        <dbReference type="ARBA" id="ARBA00004141"/>
    </source>
</evidence>
<dbReference type="InterPro" id="IPR003280">
    <property type="entry name" value="2pore_dom_K_chnl"/>
</dbReference>
<evidence type="ECO:0000256" key="2">
    <source>
        <dbReference type="ARBA" id="ARBA00022448"/>
    </source>
</evidence>
<dbReference type="GO" id="GO:0030322">
    <property type="term" value="P:stabilization of membrane potential"/>
    <property type="evidence" value="ECO:0007669"/>
    <property type="project" value="TreeGrafter"/>
</dbReference>
<feature type="transmembrane region" description="Helical" evidence="9">
    <location>
        <begin position="94"/>
        <end position="113"/>
    </location>
</feature>
<dbReference type="Gene3D" id="1.10.287.70">
    <property type="match status" value="1"/>
</dbReference>
<evidence type="ECO:0000256" key="7">
    <source>
        <dbReference type="ARBA" id="ARBA00023303"/>
    </source>
</evidence>
<sequence length="255" mass="28816">MIRRTWKTQQTIRFITEDLLPQIFNNTRLLVFIHDDKSQYLMGVVNEKLTHYEKKLKIRPPMPTLPCTFTNSLLFVCSTVTTIGYGYIYPVTTAGRYISICCALFGIPFTILITKDLAYLLAKILNYPCVLLGKSTQTHITHTCTASVTTHANGTIRRCRGLQRVHCDGVSHHIITTAFQSTFEYKMKKSFRLSTMDRLLDIPVMVAIMALIGWTTLGCFIVHLYLPGVETSLAFYFIFNSLATIGVGDVDPGGW</sequence>
<dbReference type="InterPro" id="IPR013099">
    <property type="entry name" value="K_chnl_dom"/>
</dbReference>
<evidence type="ECO:0000256" key="5">
    <source>
        <dbReference type="ARBA" id="ARBA00023065"/>
    </source>
</evidence>
<dbReference type="GO" id="GO:0022841">
    <property type="term" value="F:potassium ion leak channel activity"/>
    <property type="evidence" value="ECO:0007669"/>
    <property type="project" value="TreeGrafter"/>
</dbReference>
<comment type="subcellular location">
    <subcellularLocation>
        <location evidence="1">Membrane</location>
        <topology evidence="1">Multi-pass membrane protein</topology>
    </subcellularLocation>
</comment>
<dbReference type="AlphaFoldDB" id="A0A9J2PD27"/>
<dbReference type="Proteomes" id="UP000036681">
    <property type="component" value="Unplaced"/>
</dbReference>
<name>A0A9J2PD27_ASCLU</name>
<keyword evidence="7 8" id="KW-0407">Ion channel</keyword>
<feature type="domain" description="Potassium channel" evidence="10">
    <location>
        <begin position="68"/>
        <end position="121"/>
    </location>
</feature>
<dbReference type="Pfam" id="PF07885">
    <property type="entry name" value="Ion_trans_2"/>
    <property type="match status" value="1"/>
</dbReference>
<evidence type="ECO:0000256" key="8">
    <source>
        <dbReference type="RuleBase" id="RU003857"/>
    </source>
</evidence>
<reference evidence="12" key="1">
    <citation type="submission" date="2023-03" db="UniProtKB">
        <authorList>
            <consortium name="WormBaseParasite"/>
        </authorList>
    </citation>
    <scope>IDENTIFICATION</scope>
</reference>
<evidence type="ECO:0000256" key="3">
    <source>
        <dbReference type="ARBA" id="ARBA00022692"/>
    </source>
</evidence>
<organism evidence="11 12">
    <name type="scientific">Ascaris lumbricoides</name>
    <name type="common">Giant roundworm</name>
    <dbReference type="NCBI Taxonomy" id="6252"/>
    <lineage>
        <taxon>Eukaryota</taxon>
        <taxon>Metazoa</taxon>
        <taxon>Ecdysozoa</taxon>
        <taxon>Nematoda</taxon>
        <taxon>Chromadorea</taxon>
        <taxon>Rhabditida</taxon>
        <taxon>Spirurina</taxon>
        <taxon>Ascaridomorpha</taxon>
        <taxon>Ascaridoidea</taxon>
        <taxon>Ascarididae</taxon>
        <taxon>Ascaris</taxon>
    </lineage>
</organism>
<accession>A0A9J2PD27</accession>
<evidence type="ECO:0000256" key="9">
    <source>
        <dbReference type="SAM" id="Phobius"/>
    </source>
</evidence>
<keyword evidence="4 9" id="KW-1133">Transmembrane helix</keyword>
<comment type="similarity">
    <text evidence="8">Belongs to the two pore domain potassium channel (TC 1.A.1.8) family.</text>
</comment>
<proteinExistence type="inferred from homology"/>
<dbReference type="GO" id="GO:0015271">
    <property type="term" value="F:outward rectifier potassium channel activity"/>
    <property type="evidence" value="ECO:0007669"/>
    <property type="project" value="TreeGrafter"/>
</dbReference>
<keyword evidence="2 8" id="KW-0813">Transport</keyword>
<keyword evidence="5 8" id="KW-0406">Ion transport</keyword>
<keyword evidence="6 9" id="KW-0472">Membrane</keyword>
<feature type="transmembrane region" description="Helical" evidence="9">
    <location>
        <begin position="199"/>
        <end position="226"/>
    </location>
</feature>
<dbReference type="WBParaSite" id="ALUE_0000725401-mRNA-1">
    <property type="protein sequence ID" value="ALUE_0000725401-mRNA-1"/>
    <property type="gene ID" value="ALUE_0000725401"/>
</dbReference>
<dbReference type="GO" id="GO:0005886">
    <property type="term" value="C:plasma membrane"/>
    <property type="evidence" value="ECO:0007669"/>
    <property type="project" value="TreeGrafter"/>
</dbReference>
<evidence type="ECO:0000256" key="6">
    <source>
        <dbReference type="ARBA" id="ARBA00023136"/>
    </source>
</evidence>
<dbReference type="PRINTS" id="PR01333">
    <property type="entry name" value="2POREKCHANEL"/>
</dbReference>
<feature type="transmembrane region" description="Helical" evidence="9">
    <location>
        <begin position="64"/>
        <end position="88"/>
    </location>
</feature>
<evidence type="ECO:0000259" key="10">
    <source>
        <dbReference type="Pfam" id="PF07885"/>
    </source>
</evidence>
<evidence type="ECO:0000256" key="4">
    <source>
        <dbReference type="ARBA" id="ARBA00022989"/>
    </source>
</evidence>